<dbReference type="GO" id="GO:0016757">
    <property type="term" value="F:glycosyltransferase activity"/>
    <property type="evidence" value="ECO:0007669"/>
    <property type="project" value="UniProtKB-KW"/>
</dbReference>
<dbReference type="PANTHER" id="PTHR43630:SF1">
    <property type="entry name" value="POLY-BETA-1,6-N-ACETYL-D-GLUCOSAMINE SYNTHASE"/>
    <property type="match status" value="1"/>
</dbReference>
<keyword evidence="3" id="KW-0812">Transmembrane</keyword>
<evidence type="ECO:0000313" key="5">
    <source>
        <dbReference type="EMBL" id="SVA98198.1"/>
    </source>
</evidence>
<dbReference type="SUPFAM" id="SSF53448">
    <property type="entry name" value="Nucleotide-diphospho-sugar transferases"/>
    <property type="match status" value="1"/>
</dbReference>
<feature type="non-terminal residue" evidence="5">
    <location>
        <position position="1"/>
    </location>
</feature>
<dbReference type="CDD" id="cd00761">
    <property type="entry name" value="Glyco_tranf_GTA_type"/>
    <property type="match status" value="1"/>
</dbReference>
<keyword evidence="3" id="KW-1133">Transmembrane helix</keyword>
<evidence type="ECO:0000259" key="4">
    <source>
        <dbReference type="Pfam" id="PF00535"/>
    </source>
</evidence>
<gene>
    <name evidence="5" type="ORF">METZ01_LOCUS151052</name>
</gene>
<keyword evidence="3" id="KW-0472">Membrane</keyword>
<feature type="domain" description="Glycosyltransferase 2-like" evidence="4">
    <location>
        <begin position="42"/>
        <end position="138"/>
    </location>
</feature>
<feature type="non-terminal residue" evidence="5">
    <location>
        <position position="193"/>
    </location>
</feature>
<accession>A0A382A9I1</accession>
<organism evidence="5">
    <name type="scientific">marine metagenome</name>
    <dbReference type="NCBI Taxonomy" id="408172"/>
    <lineage>
        <taxon>unclassified sequences</taxon>
        <taxon>metagenomes</taxon>
        <taxon>ecological metagenomes</taxon>
    </lineage>
</organism>
<dbReference type="Pfam" id="PF00535">
    <property type="entry name" value="Glycos_transf_2"/>
    <property type="match status" value="1"/>
</dbReference>
<dbReference type="InterPro" id="IPR029044">
    <property type="entry name" value="Nucleotide-diphossugar_trans"/>
</dbReference>
<proteinExistence type="predicted"/>
<name>A0A382A9I1_9ZZZZ</name>
<dbReference type="PANTHER" id="PTHR43630">
    <property type="entry name" value="POLY-BETA-1,6-N-ACETYL-D-GLUCOSAMINE SYNTHASE"/>
    <property type="match status" value="1"/>
</dbReference>
<dbReference type="EMBL" id="UINC01024487">
    <property type="protein sequence ID" value="SVA98198.1"/>
    <property type="molecule type" value="Genomic_DNA"/>
</dbReference>
<dbReference type="Gene3D" id="3.90.550.10">
    <property type="entry name" value="Spore Coat Polysaccharide Biosynthesis Protein SpsA, Chain A"/>
    <property type="match status" value="1"/>
</dbReference>
<evidence type="ECO:0000256" key="2">
    <source>
        <dbReference type="ARBA" id="ARBA00022679"/>
    </source>
</evidence>
<protein>
    <recommendedName>
        <fullName evidence="4">Glycosyltransferase 2-like domain-containing protein</fullName>
    </recommendedName>
</protein>
<dbReference type="AlphaFoldDB" id="A0A382A9I1"/>
<keyword evidence="2" id="KW-0808">Transferase</keyword>
<keyword evidence="1" id="KW-0328">Glycosyltransferase</keyword>
<reference evidence="5" key="1">
    <citation type="submission" date="2018-05" db="EMBL/GenBank/DDBJ databases">
        <authorList>
            <person name="Lanie J.A."/>
            <person name="Ng W.-L."/>
            <person name="Kazmierczak K.M."/>
            <person name="Andrzejewski T.M."/>
            <person name="Davidsen T.M."/>
            <person name="Wayne K.J."/>
            <person name="Tettelin H."/>
            <person name="Glass J.I."/>
            <person name="Rusch D."/>
            <person name="Podicherti R."/>
            <person name="Tsui H.-C.T."/>
            <person name="Winkler M.E."/>
        </authorList>
    </citation>
    <scope>NUCLEOTIDE SEQUENCE</scope>
</reference>
<evidence type="ECO:0000256" key="3">
    <source>
        <dbReference type="SAM" id="Phobius"/>
    </source>
</evidence>
<dbReference type="InterPro" id="IPR001173">
    <property type="entry name" value="Glyco_trans_2-like"/>
</dbReference>
<feature type="transmembrane region" description="Helical" evidence="3">
    <location>
        <begin position="6"/>
        <end position="26"/>
    </location>
</feature>
<evidence type="ECO:0000256" key="1">
    <source>
        <dbReference type="ARBA" id="ARBA00022676"/>
    </source>
</evidence>
<sequence length="193" mass="22008">LVYWYISLFIITFFTIVTGITNFLWLKNIPSQKNNTNSKLVSILIPARNEADVIESTIKSITNQSYQNYELIILDDNSSDATKSIIQKHAKSNHKIEQINGSPLPSGWLGKNWACHQLSEKAKGEYILFMDADTNIDKFILQDSIIAIQKEKIDLLTLVPGRDTKLIADHAMKKIISWFIVCWLPMKLAINLN</sequence>